<dbReference type="RefSeq" id="WP_317487663.1">
    <property type="nucleotide sequence ID" value="NZ_CP136051.1"/>
</dbReference>
<evidence type="ECO:0000256" key="1">
    <source>
        <dbReference type="SAM" id="SignalP"/>
    </source>
</evidence>
<name>A0ABZ0IIJ8_9BACT</name>
<accession>A0ABZ0IIJ8</accession>
<keyword evidence="3" id="KW-1185">Reference proteome</keyword>
<evidence type="ECO:0000313" key="3">
    <source>
        <dbReference type="Proteomes" id="UP001302349"/>
    </source>
</evidence>
<organism evidence="2 3">
    <name type="scientific">Imperialibacter roseus</name>
    <dbReference type="NCBI Taxonomy" id="1324217"/>
    <lineage>
        <taxon>Bacteria</taxon>
        <taxon>Pseudomonadati</taxon>
        <taxon>Bacteroidota</taxon>
        <taxon>Cytophagia</taxon>
        <taxon>Cytophagales</taxon>
        <taxon>Flammeovirgaceae</taxon>
        <taxon>Imperialibacter</taxon>
    </lineage>
</organism>
<proteinExistence type="predicted"/>
<dbReference type="Proteomes" id="UP001302349">
    <property type="component" value="Chromosome"/>
</dbReference>
<feature type="signal peptide" evidence="1">
    <location>
        <begin position="1"/>
        <end position="23"/>
    </location>
</feature>
<sequence length="200" mass="21729">MKKTKNFIAVLLVAMGTSSVAFAGGDSLKASSAVKVVSFNKNDSYKLIYKSEGKQNVTVNVLDEKGVSVHKGSVRVVEGFAQNFDLSNVPSGYYTFEVVSKGEKVAQTVHHVSEVDKLVEQVALSSNANTKKMVLRSSASVSSPLSVAIYGGQDELLFTEEVKSADFFTRVYDLSQIKGAGVRFTVSYNNTVVKDQKFDF</sequence>
<evidence type="ECO:0000313" key="2">
    <source>
        <dbReference type="EMBL" id="WOK04864.1"/>
    </source>
</evidence>
<keyword evidence="1" id="KW-0732">Signal</keyword>
<feature type="chain" id="PRO_5047352807" description="Por secretion system C-terminal sorting domain-containing protein" evidence="1">
    <location>
        <begin position="24"/>
        <end position="200"/>
    </location>
</feature>
<reference evidence="2 3" key="1">
    <citation type="journal article" date="2023" name="Microbiol. Resour. Announc.">
        <title>Complete Genome Sequence of Imperialibacter roseus strain P4T.</title>
        <authorList>
            <person name="Tizabi D.R."/>
            <person name="Bachvaroff T."/>
            <person name="Hill R.T."/>
        </authorList>
    </citation>
    <scope>NUCLEOTIDE SEQUENCE [LARGE SCALE GENOMIC DNA]</scope>
    <source>
        <strain evidence="2 3">P4T</strain>
    </source>
</reference>
<evidence type="ECO:0008006" key="4">
    <source>
        <dbReference type="Google" id="ProtNLM"/>
    </source>
</evidence>
<dbReference type="EMBL" id="CP136051">
    <property type="protein sequence ID" value="WOK04864.1"/>
    <property type="molecule type" value="Genomic_DNA"/>
</dbReference>
<protein>
    <recommendedName>
        <fullName evidence="4">Por secretion system C-terminal sorting domain-containing protein</fullName>
    </recommendedName>
</protein>
<gene>
    <name evidence="2" type="ORF">RT717_17415</name>
</gene>